<feature type="region of interest" description="Disordered" evidence="1">
    <location>
        <begin position="247"/>
        <end position="270"/>
    </location>
</feature>
<evidence type="ECO:0000259" key="2">
    <source>
        <dbReference type="Pfam" id="PF17921"/>
    </source>
</evidence>
<dbReference type="Proteomes" id="UP000565441">
    <property type="component" value="Unassembled WGS sequence"/>
</dbReference>
<dbReference type="Gene3D" id="1.10.340.70">
    <property type="match status" value="1"/>
</dbReference>
<feature type="domain" description="Integrase zinc-binding" evidence="2">
    <location>
        <begin position="153"/>
        <end position="201"/>
    </location>
</feature>
<feature type="compositionally biased region" description="Polar residues" evidence="1">
    <location>
        <begin position="15"/>
        <end position="25"/>
    </location>
</feature>
<keyword evidence="4" id="KW-1185">Reference proteome</keyword>
<dbReference type="EMBL" id="JAACJP010000034">
    <property type="protein sequence ID" value="KAF5375378.1"/>
    <property type="molecule type" value="Genomic_DNA"/>
</dbReference>
<comment type="caution">
    <text evidence="3">The sequence shown here is derived from an EMBL/GenBank/DDBJ whole genome shotgun (WGS) entry which is preliminary data.</text>
</comment>
<sequence>MSPDRQRVPPACSSKPYTRPTTPDTPSKKPIIDIALHDGAQTTVINSKPGFPTYAQYKQIEASYLATLSPSRRAKALISQNLFDKIWAVLHTPDLTSETAQFRFWVRKKFTLGTLKKEQGLAEVDEKPSCSEVEEGQTVLLHEKNLVAVQEQIYDILCYSHGIAGHAGRDKTCLSVRQHYTWIPKELVARFIKACPTCIAKKCGMMNAGDQLGAQSLLPKLHQYLRDLGAEDNSSDKQNVCADVQTKASEDGVSLRPETPVQNPQSDSLDNRLDRVANHSAPVSTLRSLPMAREVSLYQGLPNGWQFRHDDFTAAHDDFMRSKASTDIPISAVRVGRPRIPSIAPMLRAFTVPFVADNGTHPVLQTDVHNAEFDSSPFSNLPMTLQPLQPQVSLVSQIDPALLFSGAGTCTGNTTPAMPTSTSPRIVKARPTLPASIVRAAAPSSIDLDSLSSQKTIQAFLVLRDTHSLTPDSPGVVPIVSPAGSDSSQLSSFPMSAEDSLSPTNTALSTPGDVVGTGMGLALGLGDMVAKDLAEKAGSLMLNIGAEGVCDRGAGVMVL</sequence>
<dbReference type="AlphaFoldDB" id="A0A8H5H271"/>
<reference evidence="3 4" key="1">
    <citation type="journal article" date="2020" name="ISME J.">
        <title>Uncovering the hidden diversity of litter-decomposition mechanisms in mushroom-forming fungi.</title>
        <authorList>
            <person name="Floudas D."/>
            <person name="Bentzer J."/>
            <person name="Ahren D."/>
            <person name="Johansson T."/>
            <person name="Persson P."/>
            <person name="Tunlid A."/>
        </authorList>
    </citation>
    <scope>NUCLEOTIDE SEQUENCE [LARGE SCALE GENOMIC DNA]</scope>
    <source>
        <strain evidence="3 4">CBS 661.87</strain>
    </source>
</reference>
<gene>
    <name evidence="3" type="ORF">D9615_007969</name>
</gene>
<organism evidence="3 4">
    <name type="scientific">Tricholomella constricta</name>
    <dbReference type="NCBI Taxonomy" id="117010"/>
    <lineage>
        <taxon>Eukaryota</taxon>
        <taxon>Fungi</taxon>
        <taxon>Dikarya</taxon>
        <taxon>Basidiomycota</taxon>
        <taxon>Agaricomycotina</taxon>
        <taxon>Agaricomycetes</taxon>
        <taxon>Agaricomycetidae</taxon>
        <taxon>Agaricales</taxon>
        <taxon>Tricholomatineae</taxon>
        <taxon>Lyophyllaceae</taxon>
        <taxon>Tricholomella</taxon>
    </lineage>
</organism>
<evidence type="ECO:0000313" key="4">
    <source>
        <dbReference type="Proteomes" id="UP000565441"/>
    </source>
</evidence>
<protein>
    <recommendedName>
        <fullName evidence="2">Integrase zinc-binding domain-containing protein</fullName>
    </recommendedName>
</protein>
<name>A0A8H5H271_9AGAR</name>
<feature type="region of interest" description="Disordered" evidence="1">
    <location>
        <begin position="1"/>
        <end position="28"/>
    </location>
</feature>
<proteinExistence type="predicted"/>
<evidence type="ECO:0000313" key="3">
    <source>
        <dbReference type="EMBL" id="KAF5375378.1"/>
    </source>
</evidence>
<dbReference type="OrthoDB" id="2499658at2759"/>
<dbReference type="InterPro" id="IPR041588">
    <property type="entry name" value="Integrase_H2C2"/>
</dbReference>
<feature type="region of interest" description="Disordered" evidence="1">
    <location>
        <begin position="488"/>
        <end position="510"/>
    </location>
</feature>
<dbReference type="Pfam" id="PF17921">
    <property type="entry name" value="Integrase_H2C2"/>
    <property type="match status" value="1"/>
</dbReference>
<feature type="compositionally biased region" description="Polar residues" evidence="1">
    <location>
        <begin position="488"/>
        <end position="509"/>
    </location>
</feature>
<evidence type="ECO:0000256" key="1">
    <source>
        <dbReference type="SAM" id="MobiDB-lite"/>
    </source>
</evidence>
<accession>A0A8H5H271</accession>